<organism evidence="1 2">
    <name type="scientific">Gracilinema caldarium (strain ATCC 51460 / DSM 7334 / H1)</name>
    <name type="common">Treponema caldarium</name>
    <dbReference type="NCBI Taxonomy" id="744872"/>
    <lineage>
        <taxon>Bacteria</taxon>
        <taxon>Pseudomonadati</taxon>
        <taxon>Spirochaetota</taxon>
        <taxon>Spirochaetia</taxon>
        <taxon>Spirochaetales</taxon>
        <taxon>Breznakiellaceae</taxon>
        <taxon>Gracilinema</taxon>
    </lineage>
</organism>
<dbReference type="Proteomes" id="UP000000503">
    <property type="component" value="Chromosome"/>
</dbReference>
<dbReference type="KEGG" id="scd:Spica_1807"/>
<protein>
    <recommendedName>
        <fullName evidence="3">Lipoprotein</fullName>
    </recommendedName>
</protein>
<sequence>MNKKNNIVINLFWLFLSIFISCSSTEEQLLRKSYNDLCKAITMNNVTVIDDVAPFLLEEKNRQAFLALQELCNSHPSFHVTILDSKRAIIQLRDPAHTVLPFELDQSGRWLLKETFHQVYRIDFIPANN</sequence>
<dbReference type="AlphaFoldDB" id="F8F3K1"/>
<proteinExistence type="predicted"/>
<dbReference type="RefSeq" id="WP_013969236.1">
    <property type="nucleotide sequence ID" value="NC_015732.1"/>
</dbReference>
<reference evidence="2" key="1">
    <citation type="journal article" date="2013" name="Stand. Genomic Sci.">
        <title>Genome sequence of the thermophilic fresh-water bacterium Spirochaeta caldaria type strain (H1(T)), reclassification of Spirochaeta caldaria, Spirochaeta stenostrepta, and Spirochaeta zuelzerae in the genus Treponema as Treponema caldaria comb. nov., Treponema stenostrepta comb. nov., and Treponema zuelzerae comb. nov., and emendation of the genus Treponema.</title>
        <authorList>
            <person name="Abt B."/>
            <person name="Goker M."/>
            <person name="Scheuner C."/>
            <person name="Han C."/>
            <person name="Lu M."/>
            <person name="Misra M."/>
            <person name="Lapidus A."/>
            <person name="Nolan M."/>
            <person name="Lucas S."/>
            <person name="Hammon N."/>
            <person name="Deshpande S."/>
            <person name="Cheng J.F."/>
            <person name="Tapia R."/>
            <person name="Goodwin L.A."/>
            <person name="Pitluck S."/>
            <person name="Liolios K."/>
            <person name="Pagani I."/>
            <person name="Ivanova N."/>
            <person name="Mavromatis K."/>
            <person name="Mikhailova N."/>
            <person name="Huntemann M."/>
            <person name="Pati A."/>
            <person name="Chen A."/>
            <person name="Palaniappan K."/>
            <person name="Land M."/>
            <person name="Hauser L."/>
            <person name="Jeffries C.D."/>
            <person name="Rohde M."/>
            <person name="Spring S."/>
            <person name="Gronow S."/>
            <person name="Detter J.C."/>
            <person name="Bristow J."/>
            <person name="Eisen J.A."/>
            <person name="Markowitz V."/>
            <person name="Hugenholtz P."/>
            <person name="Kyrpides N.C."/>
            <person name="Woyke T."/>
            <person name="Klenk H.P."/>
        </authorList>
    </citation>
    <scope>NUCLEOTIDE SEQUENCE</scope>
    <source>
        <strain evidence="2">ATCC 51460 / DSM 7334 / H1</strain>
    </source>
</reference>
<dbReference type="EMBL" id="CP002868">
    <property type="protein sequence ID" value="AEJ19945.1"/>
    <property type="molecule type" value="Genomic_DNA"/>
</dbReference>
<evidence type="ECO:0000313" key="1">
    <source>
        <dbReference type="EMBL" id="AEJ19945.1"/>
    </source>
</evidence>
<evidence type="ECO:0000313" key="2">
    <source>
        <dbReference type="Proteomes" id="UP000000503"/>
    </source>
</evidence>
<dbReference type="HOGENOM" id="CLU_1947871_0_0_12"/>
<dbReference type="PROSITE" id="PS51257">
    <property type="entry name" value="PROKAR_LIPOPROTEIN"/>
    <property type="match status" value="1"/>
</dbReference>
<gene>
    <name evidence="1" type="ordered locus">Spica_1807</name>
</gene>
<accession>F8F3K1</accession>
<evidence type="ECO:0008006" key="3">
    <source>
        <dbReference type="Google" id="ProtNLM"/>
    </source>
</evidence>
<name>F8F3K1_GRAC1</name>
<keyword evidence="2" id="KW-1185">Reference proteome</keyword>